<dbReference type="SMART" id="SM00710">
    <property type="entry name" value="PbH1"/>
    <property type="match status" value="10"/>
</dbReference>
<dbReference type="HOGENOM" id="CLU_516628_0_0_9"/>
<dbReference type="InterPro" id="IPR006626">
    <property type="entry name" value="PbH1"/>
</dbReference>
<evidence type="ECO:0000313" key="5">
    <source>
        <dbReference type="Proteomes" id="UP000006620"/>
    </source>
</evidence>
<organism evidence="4 5">
    <name type="scientific">Paenibacillus mucilaginosus (strain KNP414)</name>
    <dbReference type="NCBI Taxonomy" id="1036673"/>
    <lineage>
        <taxon>Bacteria</taxon>
        <taxon>Bacillati</taxon>
        <taxon>Bacillota</taxon>
        <taxon>Bacilli</taxon>
        <taxon>Bacillales</taxon>
        <taxon>Paenibacillaceae</taxon>
        <taxon>Paenibacillus</taxon>
    </lineage>
</organism>
<dbReference type="Pfam" id="PF12708">
    <property type="entry name" value="Pect-lyase_RHGA_epim"/>
    <property type="match status" value="1"/>
</dbReference>
<dbReference type="Pfam" id="PF13229">
    <property type="entry name" value="Beta_helix"/>
    <property type="match status" value="1"/>
</dbReference>
<keyword evidence="1" id="KW-0677">Repeat</keyword>
<feature type="domain" description="Rhamnogalacturonase A/B/Epimerase-like pectate lyase" evidence="2">
    <location>
        <begin position="7"/>
        <end position="195"/>
    </location>
</feature>
<dbReference type="KEGG" id="pms:KNP414_06717"/>
<dbReference type="PANTHER" id="PTHR22990">
    <property type="entry name" value="F-BOX ONLY PROTEIN"/>
    <property type="match status" value="1"/>
</dbReference>
<evidence type="ECO:0000256" key="1">
    <source>
        <dbReference type="ARBA" id="ARBA00022737"/>
    </source>
</evidence>
<dbReference type="InterPro" id="IPR051550">
    <property type="entry name" value="SCF-Subunits/Alg-Epimerases"/>
</dbReference>
<dbReference type="InterPro" id="IPR011050">
    <property type="entry name" value="Pectin_lyase_fold/virulence"/>
</dbReference>
<proteinExistence type="predicted"/>
<dbReference type="EMBL" id="CP002869">
    <property type="protein sequence ID" value="AEI45236.1"/>
    <property type="molecule type" value="Genomic_DNA"/>
</dbReference>
<dbReference type="InterPro" id="IPR024535">
    <property type="entry name" value="RHGA/B-epi-like_pectate_lyase"/>
</dbReference>
<feature type="domain" description="Right handed beta helix" evidence="3">
    <location>
        <begin position="220"/>
        <end position="340"/>
    </location>
</feature>
<reference evidence="5" key="1">
    <citation type="submission" date="2011-06" db="EMBL/GenBank/DDBJ databases">
        <title>Complete genome sequence of Paenibacillus mucilaginosus KNP414.</title>
        <authorList>
            <person name="Wang J."/>
            <person name="Hu S."/>
            <person name="Hu X."/>
            <person name="Zhang B."/>
            <person name="Dong D."/>
            <person name="Zhang S."/>
            <person name="Zhao K."/>
            <person name="Wu D."/>
        </authorList>
    </citation>
    <scope>NUCLEOTIDE SEQUENCE [LARGE SCALE GENOMIC DNA]</scope>
    <source>
        <strain evidence="5">KNP414</strain>
    </source>
</reference>
<dbReference type="Proteomes" id="UP000006620">
    <property type="component" value="Chromosome"/>
</dbReference>
<dbReference type="PATRIC" id="fig|1036673.3.peg.6264"/>
<evidence type="ECO:0000259" key="2">
    <source>
        <dbReference type="Pfam" id="PF12708"/>
    </source>
</evidence>
<name>F8FCB7_PAEMK</name>
<sequence>MDYTVENVRDPKYGALGDGNRDDTSAINRALRAVEASGGGIVYLPQGAYKISGVLAIGSNTIVRGAGPGTVIFNSNPANVTILQINGNHTAVEELTVRYDTPQVGIGIFWAANTMHTRISKCTFTGATAQAVYLDRPGIQHVSVTDCRFDGVIYGILTNLNANDLTDLRIMNNHFVNISGDAIEINSPIQMMGVNREPFDAAYNISIHGNYISCPPELSSTVNAGFGIGIAGGTYISITGNIIANCRQQGIHIEDNASHINITGNTIHDIGSNPDLATNSGIYVIHSDYLTISSNTFRKCGDYGIHLDFSANEQVNEVVVTSNLITECSSGGIRITGDTFSDFHVADNIVNRNGGSGLSIAGQPIGLKVLNNTFRNNAAYGIQLVNGGFLSEFSGNSLYSNNLGPVFFETAPPRIPVPMRDQNNYVTAVVNGSYTPWVDALSLGKAAEGLLYIVAKQGPLSKTDLYRVVWNGTALTITKIRQDYVGAIDLVTPKMRGSFLQVQAYRPSSTGTVVEFSVQFFGTILLG</sequence>
<evidence type="ECO:0000313" key="4">
    <source>
        <dbReference type="EMBL" id="AEI45236.1"/>
    </source>
</evidence>
<dbReference type="InterPro" id="IPR039448">
    <property type="entry name" value="Beta_helix"/>
</dbReference>
<dbReference type="SUPFAM" id="SSF51126">
    <property type="entry name" value="Pectin lyase-like"/>
    <property type="match status" value="2"/>
</dbReference>
<accession>F8FCB7</accession>
<protein>
    <submittedName>
        <fullName evidence="4">Uncharacterized protein</fullName>
    </submittedName>
</protein>
<dbReference type="AlphaFoldDB" id="F8FCB7"/>
<gene>
    <name evidence="4" type="ordered locus">KNP414_06717</name>
</gene>
<reference evidence="4 5" key="2">
    <citation type="journal article" date="2013" name="Genome Announc.">
        <title>Genome Sequence of Growth-Improving Paenibacillus mucilaginosus Strain KNP414.</title>
        <authorList>
            <person name="Lu J.J."/>
            <person name="Wang J.F."/>
            <person name="Hu X.F."/>
        </authorList>
    </citation>
    <scope>NUCLEOTIDE SEQUENCE [LARGE SCALE GENOMIC DNA]</scope>
    <source>
        <strain evidence="4 5">KNP414</strain>
    </source>
</reference>
<dbReference type="RefSeq" id="WP_013920380.1">
    <property type="nucleotide sequence ID" value="NC_015690.1"/>
</dbReference>
<evidence type="ECO:0000259" key="3">
    <source>
        <dbReference type="Pfam" id="PF13229"/>
    </source>
</evidence>
<dbReference type="PANTHER" id="PTHR22990:SF15">
    <property type="entry name" value="F-BOX ONLY PROTEIN 10"/>
    <property type="match status" value="1"/>
</dbReference>
<dbReference type="InterPro" id="IPR012334">
    <property type="entry name" value="Pectin_lyas_fold"/>
</dbReference>
<dbReference type="Gene3D" id="2.160.20.10">
    <property type="entry name" value="Single-stranded right-handed beta-helix, Pectin lyase-like"/>
    <property type="match status" value="2"/>
</dbReference>